<dbReference type="Proteomes" id="UP000269793">
    <property type="component" value="Chromosome III"/>
</dbReference>
<evidence type="ECO:0000256" key="3">
    <source>
        <dbReference type="SAM" id="Phobius"/>
    </source>
</evidence>
<feature type="transmembrane region" description="Helical" evidence="3">
    <location>
        <begin position="388"/>
        <end position="406"/>
    </location>
</feature>
<dbReference type="VEuPathDB" id="FungiDB:DNF11_1974"/>
<protein>
    <submittedName>
        <fullName evidence="5">Sterol-4-alpha-carboxylate 3-dehydrogenase, decarboxylating</fullName>
        <ecNumber evidence="5">1.1.1.170</ecNumber>
    </submittedName>
</protein>
<evidence type="ECO:0000256" key="2">
    <source>
        <dbReference type="ARBA" id="ARBA00023445"/>
    </source>
</evidence>
<dbReference type="EMBL" id="CP033150">
    <property type="protein sequence ID" value="AYO42924.1"/>
    <property type="molecule type" value="Genomic_DNA"/>
</dbReference>
<organism evidence="5 6">
    <name type="scientific">Malassezia restricta (strain ATCC 96810 / NBRC 103918 / CBS 7877)</name>
    <name type="common">Seborrheic dermatitis infection agent</name>
    <dbReference type="NCBI Taxonomy" id="425264"/>
    <lineage>
        <taxon>Eukaryota</taxon>
        <taxon>Fungi</taxon>
        <taxon>Dikarya</taxon>
        <taxon>Basidiomycota</taxon>
        <taxon>Ustilaginomycotina</taxon>
        <taxon>Malasseziomycetes</taxon>
        <taxon>Malasseziales</taxon>
        <taxon>Malasseziaceae</taxon>
        <taxon>Malassezia</taxon>
    </lineage>
</organism>
<dbReference type="InterPro" id="IPR036291">
    <property type="entry name" value="NAD(P)-bd_dom_sf"/>
</dbReference>
<evidence type="ECO:0000256" key="1">
    <source>
        <dbReference type="ARBA" id="ARBA00023002"/>
    </source>
</evidence>
<keyword evidence="3" id="KW-0812">Transmembrane</keyword>
<dbReference type="Pfam" id="PF01073">
    <property type="entry name" value="3Beta_HSD"/>
    <property type="match status" value="1"/>
</dbReference>
<keyword evidence="6" id="KW-1185">Reference proteome</keyword>
<sequence>MSNSAPTHELHFVIGGAGFLGSHILEALVARGETAVASFDIREPTERVPNVHYYEGDLTQAESLTKAITDAQEDTRTAGIEGRSVAVYHTASPVAGLGPDVYEKVNVLGTEVVIEVCKEPKNGVAKLIFTSSAGVVFNGYDLKFIDERVGYPETPLDAYNDTKARAEKLVLEANHHENGLKTVALRPAGIFGPRDRQALPGFFKVLENKRTRWQIGKNLNLFDWTYVGNVAHAHLLASDCLGVKGPEPRPESKFLTSELSDEHLPLKMGASDLEDARDVPTSLQRQDVSKPAEDYCRNVKPLIDLSGVDAVNQRPVFRNRFDQFFHHAYPNVACGGNPMPKLSSYAKSELYADGEAFFITNGQPIPFWDFPRALWYHYNGHVDKPEHIIVLSLMFALFLAFLAEIFSKLTGRPVQFTRYRVTYTACDRYYNIEKARRILGYEPIYGLEDSIKRSVKWWKTLHPPTKSIPGETAKTK</sequence>
<keyword evidence="3" id="KW-0472">Membrane</keyword>
<dbReference type="AlphaFoldDB" id="A0A3G2S4H9"/>
<dbReference type="STRING" id="425264.A0A3G2S4H9"/>
<evidence type="ECO:0000313" key="6">
    <source>
        <dbReference type="Proteomes" id="UP000269793"/>
    </source>
</evidence>
<dbReference type="OrthoDB" id="10058185at2759"/>
<keyword evidence="1 5" id="KW-0560">Oxidoreductase</keyword>
<name>A0A3G2S4H9_MALR7</name>
<dbReference type="GO" id="GO:0005783">
    <property type="term" value="C:endoplasmic reticulum"/>
    <property type="evidence" value="ECO:0007669"/>
    <property type="project" value="TreeGrafter"/>
</dbReference>
<dbReference type="PANTHER" id="PTHR10366">
    <property type="entry name" value="NAD DEPENDENT EPIMERASE/DEHYDRATASE"/>
    <property type="match status" value="1"/>
</dbReference>
<evidence type="ECO:0000259" key="4">
    <source>
        <dbReference type="Pfam" id="PF01073"/>
    </source>
</evidence>
<dbReference type="GO" id="GO:0000252">
    <property type="term" value="F:3-beta-hydroxysteroid dehydrogenase [NAD(P)+]/C4-decarboxylase activity"/>
    <property type="evidence" value="ECO:0007669"/>
    <property type="project" value="UniProtKB-EC"/>
</dbReference>
<dbReference type="InterPro" id="IPR050425">
    <property type="entry name" value="NAD(P)_dehydrat-like"/>
</dbReference>
<dbReference type="SUPFAM" id="SSF51735">
    <property type="entry name" value="NAD(P)-binding Rossmann-fold domains"/>
    <property type="match status" value="1"/>
</dbReference>
<proteinExistence type="inferred from homology"/>
<reference evidence="5 6" key="1">
    <citation type="submission" date="2018-10" db="EMBL/GenBank/DDBJ databases">
        <title>Complete genome sequence of Malassezia restricta CBS 7877.</title>
        <authorList>
            <person name="Morand S.C."/>
            <person name="Bertignac M."/>
            <person name="Iltis A."/>
            <person name="Kolder I."/>
            <person name="Pirovano W."/>
            <person name="Jourdain R."/>
            <person name="Clavaud C."/>
        </authorList>
    </citation>
    <scope>NUCLEOTIDE SEQUENCE [LARGE SCALE GENOMIC DNA]</scope>
    <source>
        <strain evidence="5 6">CBS 7877</strain>
    </source>
</reference>
<dbReference type="PANTHER" id="PTHR10366:SF564">
    <property type="entry name" value="STEROL-4-ALPHA-CARBOXYLATE 3-DEHYDROGENASE, DECARBOXYLATING"/>
    <property type="match status" value="1"/>
</dbReference>
<accession>A0A3G2S4H9</accession>
<dbReference type="GO" id="GO:0006696">
    <property type="term" value="P:ergosterol biosynthetic process"/>
    <property type="evidence" value="ECO:0007669"/>
    <property type="project" value="TreeGrafter"/>
</dbReference>
<evidence type="ECO:0000313" key="5">
    <source>
        <dbReference type="EMBL" id="AYO42924.1"/>
    </source>
</evidence>
<dbReference type="Gene3D" id="3.40.50.720">
    <property type="entry name" value="NAD(P)-binding Rossmann-like Domain"/>
    <property type="match status" value="2"/>
</dbReference>
<dbReference type="InterPro" id="IPR002225">
    <property type="entry name" value="3Beta_OHSteriod_DH/Estase"/>
</dbReference>
<keyword evidence="3" id="KW-1133">Transmembrane helix</keyword>
<comment type="similarity">
    <text evidence="2">Belongs to the NAD(P)-dependent epimerase/dehydratase family. Dihydroflavonol-4-reductase subfamily.</text>
</comment>
<gene>
    <name evidence="5" type="primary">ERG26</name>
    <name evidence="5" type="ORF">DNF11_1974</name>
</gene>
<feature type="domain" description="3-beta hydroxysteroid dehydrogenase/isomerase" evidence="4">
    <location>
        <begin position="13"/>
        <end position="242"/>
    </location>
</feature>
<dbReference type="EC" id="1.1.1.170" evidence="5"/>